<protein>
    <recommendedName>
        <fullName evidence="1">DNA binding HTH domain-containing protein</fullName>
    </recommendedName>
</protein>
<dbReference type="Pfam" id="PF02954">
    <property type="entry name" value="HTH_8"/>
    <property type="match status" value="1"/>
</dbReference>
<organism evidence="2 3">
    <name type="scientific">Proteiniclasticum aestuarii</name>
    <dbReference type="NCBI Taxonomy" id="2817862"/>
    <lineage>
        <taxon>Bacteria</taxon>
        <taxon>Bacillati</taxon>
        <taxon>Bacillota</taxon>
        <taxon>Clostridia</taxon>
        <taxon>Eubacteriales</taxon>
        <taxon>Clostridiaceae</taxon>
        <taxon>Proteiniclasticum</taxon>
    </lineage>
</organism>
<accession>A0A939HCY7</accession>
<dbReference type="Gene3D" id="1.10.10.60">
    <property type="entry name" value="Homeodomain-like"/>
    <property type="match status" value="1"/>
</dbReference>
<evidence type="ECO:0000259" key="1">
    <source>
        <dbReference type="Pfam" id="PF02954"/>
    </source>
</evidence>
<feature type="domain" description="DNA binding HTH" evidence="1">
    <location>
        <begin position="166"/>
        <end position="206"/>
    </location>
</feature>
<comment type="caution">
    <text evidence="2">The sequence shown here is derived from an EMBL/GenBank/DDBJ whole genome shotgun (WGS) entry which is preliminary data.</text>
</comment>
<dbReference type="SUPFAM" id="SSF46689">
    <property type="entry name" value="Homeodomain-like"/>
    <property type="match status" value="1"/>
</dbReference>
<gene>
    <name evidence="2" type="ORF">J3A84_13935</name>
</gene>
<evidence type="ECO:0000313" key="3">
    <source>
        <dbReference type="Proteomes" id="UP000664218"/>
    </source>
</evidence>
<dbReference type="Proteomes" id="UP000664218">
    <property type="component" value="Unassembled WGS sequence"/>
</dbReference>
<dbReference type="InterPro" id="IPR002197">
    <property type="entry name" value="HTH_Fis"/>
</dbReference>
<dbReference type="AlphaFoldDB" id="A0A939HCY7"/>
<sequence>MVMLKEKLENQDDVKELQMIVNLMCYIALDLKEISCLESIAVFDTKLNTIFCENKQELKNDKDGRMMVKEYLKDHKEVVHCLRDALKTGEHKKVREREGKSALAIPIMGVKKPIGVVGIIYETDGCQKEVCTSDLLFKDIINIFIIKYREISQKEAMASMSCSLKTLEDYEKYAILETGRKCNWNISMMAKELEIGRNTLYCKMKKMGIS</sequence>
<dbReference type="RefSeq" id="WP_207600658.1">
    <property type="nucleotide sequence ID" value="NZ_JAFNJU010000012.1"/>
</dbReference>
<name>A0A939HCY7_9CLOT</name>
<dbReference type="EMBL" id="JAFNJU010000012">
    <property type="protein sequence ID" value="MBO1266133.1"/>
    <property type="molecule type" value="Genomic_DNA"/>
</dbReference>
<evidence type="ECO:0000313" key="2">
    <source>
        <dbReference type="EMBL" id="MBO1266133.1"/>
    </source>
</evidence>
<dbReference type="GO" id="GO:0043565">
    <property type="term" value="F:sequence-specific DNA binding"/>
    <property type="evidence" value="ECO:0007669"/>
    <property type="project" value="InterPro"/>
</dbReference>
<proteinExistence type="predicted"/>
<reference evidence="2" key="1">
    <citation type="submission" date="2021-03" db="EMBL/GenBank/DDBJ databases">
        <title>Proteiniclasticum marinus sp. nov., isolated from tidal flat sediment.</title>
        <authorList>
            <person name="Namirimu T."/>
            <person name="Yang J.-A."/>
            <person name="Yang S.-H."/>
            <person name="Kim Y.-J."/>
            <person name="Kwon K.K."/>
        </authorList>
    </citation>
    <scope>NUCLEOTIDE SEQUENCE</scope>
    <source>
        <strain evidence="2">SCR006</strain>
    </source>
</reference>
<dbReference type="InterPro" id="IPR009057">
    <property type="entry name" value="Homeodomain-like_sf"/>
</dbReference>
<keyword evidence="3" id="KW-1185">Reference proteome</keyword>